<dbReference type="InterPro" id="IPR011985">
    <property type="entry name" value="DH_HpaE"/>
</dbReference>
<evidence type="ECO:0000313" key="7">
    <source>
        <dbReference type="EMBL" id="MFC5496476.1"/>
    </source>
</evidence>
<accession>A0ABW0N8A6</accession>
<evidence type="ECO:0000256" key="1">
    <source>
        <dbReference type="ARBA" id="ARBA00009986"/>
    </source>
</evidence>
<dbReference type="SUPFAM" id="SSF53720">
    <property type="entry name" value="ALDH-like"/>
    <property type="match status" value="1"/>
</dbReference>
<gene>
    <name evidence="7" type="primary">hpaE</name>
    <name evidence="7" type="ORF">ACFPOE_02940</name>
</gene>
<dbReference type="RefSeq" id="WP_376848494.1">
    <property type="nucleotide sequence ID" value="NZ_JBHSMF010000002.1"/>
</dbReference>
<dbReference type="InterPro" id="IPR029510">
    <property type="entry name" value="Ald_DH_CS_GLU"/>
</dbReference>
<evidence type="ECO:0000256" key="4">
    <source>
        <dbReference type="PROSITE-ProRule" id="PRU10007"/>
    </source>
</evidence>
<keyword evidence="2 5" id="KW-0560">Oxidoreductase</keyword>
<keyword evidence="8" id="KW-1185">Reference proteome</keyword>
<comment type="similarity">
    <text evidence="1 5">Belongs to the aldehyde dehydrogenase family.</text>
</comment>
<keyword evidence="3" id="KW-0520">NAD</keyword>
<dbReference type="Gene3D" id="3.40.309.10">
    <property type="entry name" value="Aldehyde Dehydrogenase, Chain A, domain 2"/>
    <property type="match status" value="1"/>
</dbReference>
<dbReference type="Pfam" id="PF00171">
    <property type="entry name" value="Aldedh"/>
    <property type="match status" value="1"/>
</dbReference>
<evidence type="ECO:0000256" key="2">
    <source>
        <dbReference type="ARBA" id="ARBA00023002"/>
    </source>
</evidence>
<dbReference type="PANTHER" id="PTHR43720">
    <property type="entry name" value="2-AMINOMUCONIC SEMIALDEHYDE DEHYDROGENASE"/>
    <property type="match status" value="1"/>
</dbReference>
<dbReference type="PROSITE" id="PS00070">
    <property type="entry name" value="ALDEHYDE_DEHYDR_CYS"/>
    <property type="match status" value="1"/>
</dbReference>
<feature type="domain" description="Aldehyde dehydrogenase" evidence="6">
    <location>
        <begin position="16"/>
        <end position="471"/>
    </location>
</feature>
<reference evidence="8" key="1">
    <citation type="journal article" date="2019" name="Int. J. Syst. Evol. Microbiol.">
        <title>The Global Catalogue of Microorganisms (GCM) 10K type strain sequencing project: providing services to taxonomists for standard genome sequencing and annotation.</title>
        <authorList>
            <consortium name="The Broad Institute Genomics Platform"/>
            <consortium name="The Broad Institute Genome Sequencing Center for Infectious Disease"/>
            <person name="Wu L."/>
            <person name="Ma J."/>
        </authorList>
    </citation>
    <scope>NUCLEOTIDE SEQUENCE [LARGE SCALE GENOMIC DNA]</scope>
    <source>
        <strain evidence="8">CCUG 57401</strain>
    </source>
</reference>
<evidence type="ECO:0000313" key="8">
    <source>
        <dbReference type="Proteomes" id="UP001596037"/>
    </source>
</evidence>
<dbReference type="InterPro" id="IPR016160">
    <property type="entry name" value="Ald_DH_CS_CYS"/>
</dbReference>
<dbReference type="InterPro" id="IPR016162">
    <property type="entry name" value="Ald_DH_N"/>
</dbReference>
<dbReference type="InterPro" id="IPR016161">
    <property type="entry name" value="Ald_DH/histidinol_DH"/>
</dbReference>
<dbReference type="NCBIfam" id="TIGR02299">
    <property type="entry name" value="HpaE"/>
    <property type="match status" value="1"/>
</dbReference>
<evidence type="ECO:0000256" key="3">
    <source>
        <dbReference type="ARBA" id="ARBA00023027"/>
    </source>
</evidence>
<dbReference type="PANTHER" id="PTHR43720:SF2">
    <property type="entry name" value="2-AMINOMUCONIC SEMIALDEHYDE DEHYDROGENASE"/>
    <property type="match status" value="1"/>
</dbReference>
<proteinExistence type="inferred from homology"/>
<dbReference type="EMBL" id="JBHSMF010000002">
    <property type="protein sequence ID" value="MFC5496476.1"/>
    <property type="molecule type" value="Genomic_DNA"/>
</dbReference>
<feature type="active site" evidence="4">
    <location>
        <position position="242"/>
    </location>
</feature>
<evidence type="ECO:0000256" key="5">
    <source>
        <dbReference type="RuleBase" id="RU003345"/>
    </source>
</evidence>
<dbReference type="PROSITE" id="PS00687">
    <property type="entry name" value="ALDEHYDE_DEHYDR_GLU"/>
    <property type="match status" value="1"/>
</dbReference>
<comment type="caution">
    <text evidence="7">The sequence shown here is derived from an EMBL/GenBank/DDBJ whole genome shotgun (WGS) entry which is preliminary data.</text>
</comment>
<organism evidence="7 8">
    <name type="scientific">Caenimonas terrae</name>
    <dbReference type="NCBI Taxonomy" id="696074"/>
    <lineage>
        <taxon>Bacteria</taxon>
        <taxon>Pseudomonadati</taxon>
        <taxon>Pseudomonadota</taxon>
        <taxon>Betaproteobacteria</taxon>
        <taxon>Burkholderiales</taxon>
        <taxon>Comamonadaceae</taxon>
        <taxon>Caenimonas</taxon>
    </lineage>
</organism>
<dbReference type="InterPro" id="IPR015590">
    <property type="entry name" value="Aldehyde_DH_dom"/>
</dbReference>
<dbReference type="Proteomes" id="UP001596037">
    <property type="component" value="Unassembled WGS sequence"/>
</dbReference>
<protein>
    <submittedName>
        <fullName evidence="7">5-carboxymethyl-2-hydroxymuconate semialdehyde dehydrogenase</fullName>
    </submittedName>
</protein>
<evidence type="ECO:0000259" key="6">
    <source>
        <dbReference type="Pfam" id="PF00171"/>
    </source>
</evidence>
<dbReference type="CDD" id="cd07093">
    <property type="entry name" value="ALDH_F8_HMSADH"/>
    <property type="match status" value="1"/>
</dbReference>
<sequence>MRIDHLINGKAVAGRDYFETVNPATQEVLAEVASGGEAEVNAAVAAAKEAFPKWAGMAAPQRAKLIRKLGDLIAAHVPEIARTETNDCGQVIAQTGKQLVPRAADNFYYFAEMCTRVDGHTYPTETHLNYTLFHPVGVCALISPWNVPFMTATWKVAPCLAFGNTAVLKMSELSPMSAARLGELALEAGIPPGVLNLVHGYGKQAGEPLVRHPDVRAISFTGSTATGNRIVKEAGLKKFSMELGGKSPFVVFDDANLERALDAAVFMIFSNNGERCTAGSRILVQQSIYADFVQKFVARARKISVGDPLHEETIVGPMISQAHLAKVRSYIELGPKEGATLLCGGLDAPLLPDRVKKGNYVLPTVFADVDNRMKIAQDEIFGPVACLIPFRDEADAIRLANDIQYGLSSYVWTENIGKAHRVAAAVEAGMCFVNSQNVRDLRQPFGGTKASGTGREGGTWSYEVFCEPKNVAVSMGSHHIPHWGV</sequence>
<dbReference type="Gene3D" id="3.40.605.10">
    <property type="entry name" value="Aldehyde Dehydrogenase, Chain A, domain 1"/>
    <property type="match status" value="1"/>
</dbReference>
<name>A0ABW0N8A6_9BURK</name>
<dbReference type="InterPro" id="IPR016163">
    <property type="entry name" value="Ald_DH_C"/>
</dbReference>